<proteinExistence type="predicted"/>
<dbReference type="Pfam" id="PF13380">
    <property type="entry name" value="CoA_binding_2"/>
    <property type="match status" value="1"/>
</dbReference>
<dbReference type="PANTHER" id="PTHR33303">
    <property type="entry name" value="CYTOPLASMIC PROTEIN-RELATED"/>
    <property type="match status" value="1"/>
</dbReference>
<dbReference type="KEGG" id="amob:HG15A2_46310"/>
<dbReference type="InterPro" id="IPR036291">
    <property type="entry name" value="NAD(P)-bd_dom_sf"/>
</dbReference>
<gene>
    <name evidence="2" type="ORF">HG15A2_46310</name>
</gene>
<dbReference type="Proteomes" id="UP000319852">
    <property type="component" value="Chromosome"/>
</dbReference>
<organism evidence="2 3">
    <name type="scientific">Adhaeretor mobilis</name>
    <dbReference type="NCBI Taxonomy" id="1930276"/>
    <lineage>
        <taxon>Bacteria</taxon>
        <taxon>Pseudomonadati</taxon>
        <taxon>Planctomycetota</taxon>
        <taxon>Planctomycetia</taxon>
        <taxon>Pirellulales</taxon>
        <taxon>Lacipirellulaceae</taxon>
        <taxon>Adhaeretor</taxon>
    </lineage>
</organism>
<dbReference type="RefSeq" id="WP_145063374.1">
    <property type="nucleotide sequence ID" value="NZ_CP036263.1"/>
</dbReference>
<dbReference type="SUPFAM" id="SSF51735">
    <property type="entry name" value="NAD(P)-binding Rossmann-fold domains"/>
    <property type="match status" value="1"/>
</dbReference>
<keyword evidence="3" id="KW-1185">Reference proteome</keyword>
<evidence type="ECO:0000313" key="3">
    <source>
        <dbReference type="Proteomes" id="UP000319852"/>
    </source>
</evidence>
<dbReference type="AlphaFoldDB" id="A0A517N2C5"/>
<evidence type="ECO:0000259" key="1">
    <source>
        <dbReference type="SMART" id="SM00881"/>
    </source>
</evidence>
<feature type="domain" description="CoA-binding" evidence="1">
    <location>
        <begin position="1"/>
        <end position="94"/>
    </location>
</feature>
<dbReference type="EMBL" id="CP036263">
    <property type="protein sequence ID" value="QDT01289.1"/>
    <property type="molecule type" value="Genomic_DNA"/>
</dbReference>
<dbReference type="OrthoDB" id="9804695at2"/>
<name>A0A517N2C5_9BACT</name>
<sequence length="128" mass="13467">MSDKPTVAIIGASSDRSKFGNKSIRAHLAQGYEVFPVNPKGGEIEGLTTYASIADVPVEQLNRVSLYVPPKVGEKLLPEIAAKGCDELWLNPGSESEQLVQAARDAGLEPIVACSIVDVGESPGSFGD</sequence>
<dbReference type="PANTHER" id="PTHR33303:SF2">
    <property type="entry name" value="COA-BINDING DOMAIN-CONTAINING PROTEIN"/>
    <property type="match status" value="1"/>
</dbReference>
<accession>A0A517N2C5</accession>
<protein>
    <submittedName>
        <fullName evidence="2">CoA binding domain protein</fullName>
    </submittedName>
</protein>
<dbReference type="Gene3D" id="3.40.50.720">
    <property type="entry name" value="NAD(P)-binding Rossmann-like Domain"/>
    <property type="match status" value="1"/>
</dbReference>
<evidence type="ECO:0000313" key="2">
    <source>
        <dbReference type="EMBL" id="QDT01289.1"/>
    </source>
</evidence>
<dbReference type="InterPro" id="IPR003781">
    <property type="entry name" value="CoA-bd"/>
</dbReference>
<dbReference type="SMART" id="SM00881">
    <property type="entry name" value="CoA_binding"/>
    <property type="match status" value="1"/>
</dbReference>
<reference evidence="2 3" key="1">
    <citation type="submission" date="2019-02" db="EMBL/GenBank/DDBJ databases">
        <title>Deep-cultivation of Planctomycetes and their phenomic and genomic characterization uncovers novel biology.</title>
        <authorList>
            <person name="Wiegand S."/>
            <person name="Jogler M."/>
            <person name="Boedeker C."/>
            <person name="Pinto D."/>
            <person name="Vollmers J."/>
            <person name="Rivas-Marin E."/>
            <person name="Kohn T."/>
            <person name="Peeters S.H."/>
            <person name="Heuer A."/>
            <person name="Rast P."/>
            <person name="Oberbeckmann S."/>
            <person name="Bunk B."/>
            <person name="Jeske O."/>
            <person name="Meyerdierks A."/>
            <person name="Storesund J.E."/>
            <person name="Kallscheuer N."/>
            <person name="Luecker S."/>
            <person name="Lage O.M."/>
            <person name="Pohl T."/>
            <person name="Merkel B.J."/>
            <person name="Hornburger P."/>
            <person name="Mueller R.-W."/>
            <person name="Bruemmer F."/>
            <person name="Labrenz M."/>
            <person name="Spormann A.M."/>
            <person name="Op den Camp H."/>
            <person name="Overmann J."/>
            <person name="Amann R."/>
            <person name="Jetten M.S.M."/>
            <person name="Mascher T."/>
            <person name="Medema M.H."/>
            <person name="Devos D.P."/>
            <person name="Kaster A.-K."/>
            <person name="Ovreas L."/>
            <person name="Rohde M."/>
            <person name="Galperin M.Y."/>
            <person name="Jogler C."/>
        </authorList>
    </citation>
    <scope>NUCLEOTIDE SEQUENCE [LARGE SCALE GENOMIC DNA]</scope>
    <source>
        <strain evidence="2 3">HG15A2</strain>
    </source>
</reference>